<reference evidence="2" key="1">
    <citation type="submission" date="2021-02" db="EMBL/GenBank/DDBJ databases">
        <authorList>
            <person name="Dougan E. K."/>
            <person name="Rhodes N."/>
            <person name="Thang M."/>
            <person name="Chan C."/>
        </authorList>
    </citation>
    <scope>NUCLEOTIDE SEQUENCE</scope>
</reference>
<dbReference type="EMBL" id="CAJNNW010037617">
    <property type="protein sequence ID" value="CAE8743269.1"/>
    <property type="molecule type" value="Genomic_DNA"/>
</dbReference>
<name>A0A813M0I2_POLGL</name>
<evidence type="ECO:0000313" key="2">
    <source>
        <dbReference type="EMBL" id="CAE8743269.1"/>
    </source>
</evidence>
<gene>
    <name evidence="2" type="ORF">PGLA2088_LOCUS51319</name>
</gene>
<dbReference type="Proteomes" id="UP000626109">
    <property type="component" value="Unassembled WGS sequence"/>
</dbReference>
<evidence type="ECO:0000313" key="3">
    <source>
        <dbReference type="Proteomes" id="UP000626109"/>
    </source>
</evidence>
<feature type="region of interest" description="Disordered" evidence="1">
    <location>
        <begin position="133"/>
        <end position="154"/>
    </location>
</feature>
<accession>A0A813M0I2</accession>
<dbReference type="AlphaFoldDB" id="A0A813M0I2"/>
<comment type="caution">
    <text evidence="2">The sequence shown here is derived from an EMBL/GenBank/DDBJ whole genome shotgun (WGS) entry which is preliminary data.</text>
</comment>
<evidence type="ECO:0000256" key="1">
    <source>
        <dbReference type="SAM" id="MobiDB-lite"/>
    </source>
</evidence>
<organism evidence="2 3">
    <name type="scientific">Polarella glacialis</name>
    <name type="common">Dinoflagellate</name>
    <dbReference type="NCBI Taxonomy" id="89957"/>
    <lineage>
        <taxon>Eukaryota</taxon>
        <taxon>Sar</taxon>
        <taxon>Alveolata</taxon>
        <taxon>Dinophyceae</taxon>
        <taxon>Suessiales</taxon>
        <taxon>Suessiaceae</taxon>
        <taxon>Polarella</taxon>
    </lineage>
</organism>
<protein>
    <submittedName>
        <fullName evidence="2">Uncharacterized protein</fullName>
    </submittedName>
</protein>
<feature type="compositionally biased region" description="Low complexity" evidence="1">
    <location>
        <begin position="142"/>
        <end position="153"/>
    </location>
</feature>
<sequence>DYNNGLRRIGNDWATALRTFALANVAQLGEHSWSMLRSARSGASVGAAWRALLGLARIAWLGAPARFGSAWRALLGAPARCAWRALLGAVCLRGLARIAWRALLGAAWRSLRSARMVSFTALEVIRGTDDKEKKKAMKARARTTTTPTTTTTTKTKHKTPAACLSLIHCHL</sequence>
<feature type="non-terminal residue" evidence="2">
    <location>
        <position position="1"/>
    </location>
</feature>
<proteinExistence type="predicted"/>